<keyword evidence="3 5" id="KW-1133">Transmembrane helix</keyword>
<evidence type="ECO:0000313" key="8">
    <source>
        <dbReference type="Proteomes" id="UP000236003"/>
    </source>
</evidence>
<feature type="transmembrane region" description="Helical" evidence="5">
    <location>
        <begin position="388"/>
        <end position="407"/>
    </location>
</feature>
<feature type="transmembrane region" description="Helical" evidence="5">
    <location>
        <begin position="174"/>
        <end position="192"/>
    </location>
</feature>
<evidence type="ECO:0000259" key="6">
    <source>
        <dbReference type="Pfam" id="PF04932"/>
    </source>
</evidence>
<feature type="transmembrane region" description="Helical" evidence="5">
    <location>
        <begin position="222"/>
        <end position="239"/>
    </location>
</feature>
<evidence type="ECO:0000256" key="4">
    <source>
        <dbReference type="ARBA" id="ARBA00023136"/>
    </source>
</evidence>
<dbReference type="AlphaFoldDB" id="A0A2N8RDA2"/>
<dbReference type="PANTHER" id="PTHR37422">
    <property type="entry name" value="TEICHURONIC ACID BIOSYNTHESIS PROTEIN TUAE"/>
    <property type="match status" value="1"/>
</dbReference>
<feature type="transmembrane region" description="Helical" evidence="5">
    <location>
        <begin position="244"/>
        <end position="262"/>
    </location>
</feature>
<keyword evidence="4 5" id="KW-0472">Membrane</keyword>
<evidence type="ECO:0000256" key="2">
    <source>
        <dbReference type="ARBA" id="ARBA00022692"/>
    </source>
</evidence>
<evidence type="ECO:0000256" key="5">
    <source>
        <dbReference type="SAM" id="Phobius"/>
    </source>
</evidence>
<feature type="transmembrane region" description="Helical" evidence="5">
    <location>
        <begin position="360"/>
        <end position="382"/>
    </location>
</feature>
<evidence type="ECO:0000313" key="7">
    <source>
        <dbReference type="EMBL" id="PNF59053.1"/>
    </source>
</evidence>
<organism evidence="7 8">
    <name type="scientific">Stutzerimonas stutzeri</name>
    <name type="common">Pseudomonas stutzeri</name>
    <dbReference type="NCBI Taxonomy" id="316"/>
    <lineage>
        <taxon>Bacteria</taxon>
        <taxon>Pseudomonadati</taxon>
        <taxon>Pseudomonadota</taxon>
        <taxon>Gammaproteobacteria</taxon>
        <taxon>Pseudomonadales</taxon>
        <taxon>Pseudomonadaceae</taxon>
        <taxon>Stutzerimonas</taxon>
    </lineage>
</organism>
<evidence type="ECO:0000256" key="3">
    <source>
        <dbReference type="ARBA" id="ARBA00022989"/>
    </source>
</evidence>
<feature type="transmembrane region" description="Helical" evidence="5">
    <location>
        <begin position="122"/>
        <end position="142"/>
    </location>
</feature>
<accession>A0A2N8RDA2</accession>
<keyword evidence="2 5" id="KW-0812">Transmembrane</keyword>
<proteinExistence type="predicted"/>
<evidence type="ECO:0000256" key="1">
    <source>
        <dbReference type="ARBA" id="ARBA00004141"/>
    </source>
</evidence>
<reference evidence="7 8" key="1">
    <citation type="submission" date="2018-01" db="EMBL/GenBank/DDBJ databases">
        <title>Denitrification phenotypes of diverse strains of Pseudomonas stutzeri.</title>
        <authorList>
            <person name="Milligan D.A."/>
            <person name="Bergaust L."/>
            <person name="Bakken L.R."/>
            <person name="Frostegard A."/>
        </authorList>
    </citation>
    <scope>NUCLEOTIDE SEQUENCE [LARGE SCALE GENOMIC DNA]</scope>
    <source>
        <strain evidence="7 8">CCUG 44592</strain>
    </source>
</reference>
<feature type="transmembrane region" description="Helical" evidence="5">
    <location>
        <begin position="73"/>
        <end position="92"/>
    </location>
</feature>
<feature type="transmembrane region" description="Helical" evidence="5">
    <location>
        <begin position="42"/>
        <end position="61"/>
    </location>
</feature>
<protein>
    <recommendedName>
        <fullName evidence="6">O-antigen ligase-related domain-containing protein</fullName>
    </recommendedName>
</protein>
<dbReference type="PANTHER" id="PTHR37422:SF13">
    <property type="entry name" value="LIPOPOLYSACCHARIDE BIOSYNTHESIS PROTEIN PA4999-RELATED"/>
    <property type="match status" value="1"/>
</dbReference>
<feature type="transmembrane region" description="Helical" evidence="5">
    <location>
        <begin position="98"/>
        <end position="115"/>
    </location>
</feature>
<feature type="transmembrane region" description="Helical" evidence="5">
    <location>
        <begin position="199"/>
        <end position="216"/>
    </location>
</feature>
<dbReference type="Pfam" id="PF04932">
    <property type="entry name" value="Wzy_C"/>
    <property type="match status" value="1"/>
</dbReference>
<sequence length="424" mass="46372">MLSLTCESRQLGWPRTACAALAFCALFALLVGRIWWFGEASTWAGFIRATLFLCLALSLLDASVFRQWLKQNYLLWAAAALLAYIAVSSIWLGDGKTMRRVVLVSAFFIALAHAAHQRQSHWAGLISATGIASVMACAVTLWELWHAGSLDLGNRAAAISDSGIKGLAEFENSVLASLQMAFSLVLIVWLYLIAQRRSIQCFWLLCAVVTSVYVFGTLGRSGWLAAALAVIVLVTVLATKQQRYAFWGSVLVTATLAVVFFHERIAYELFTRQLTHRDEIWRMVFGLMPGRWLLGYGADASIEPLLGVRKLGGYDAVINHAHSLYVEVIFNYGLLGLAAFLAILAGSIRRLWLCRKDPLSALWLSILCGAAAAIGVDFSSFLSTPNLVWLWVWLPVAFACALPSAPLRSGSKQFKAGDQGAAAC</sequence>
<feature type="transmembrane region" description="Helical" evidence="5">
    <location>
        <begin position="12"/>
        <end position="36"/>
    </location>
</feature>
<dbReference type="GO" id="GO:0016020">
    <property type="term" value="C:membrane"/>
    <property type="evidence" value="ECO:0007669"/>
    <property type="project" value="UniProtKB-SubCell"/>
</dbReference>
<feature type="transmembrane region" description="Helical" evidence="5">
    <location>
        <begin position="329"/>
        <end position="348"/>
    </location>
</feature>
<feature type="domain" description="O-antigen ligase-related" evidence="6">
    <location>
        <begin position="206"/>
        <end position="341"/>
    </location>
</feature>
<dbReference type="EMBL" id="POUM01000010">
    <property type="protein sequence ID" value="PNF59053.1"/>
    <property type="molecule type" value="Genomic_DNA"/>
</dbReference>
<comment type="caution">
    <text evidence="7">The sequence shown here is derived from an EMBL/GenBank/DDBJ whole genome shotgun (WGS) entry which is preliminary data.</text>
</comment>
<dbReference type="InterPro" id="IPR051533">
    <property type="entry name" value="WaaL-like"/>
</dbReference>
<dbReference type="InterPro" id="IPR007016">
    <property type="entry name" value="O-antigen_ligase-rel_domated"/>
</dbReference>
<gene>
    <name evidence="7" type="ORF">CXK99_12335</name>
</gene>
<comment type="subcellular location">
    <subcellularLocation>
        <location evidence="1">Membrane</location>
        <topology evidence="1">Multi-pass membrane protein</topology>
    </subcellularLocation>
</comment>
<dbReference type="Proteomes" id="UP000236003">
    <property type="component" value="Unassembled WGS sequence"/>
</dbReference>
<name>A0A2N8RDA2_STUST</name>